<evidence type="ECO:0000313" key="9">
    <source>
        <dbReference type="EMBL" id="PSJ65739.1"/>
    </source>
</evidence>
<dbReference type="PANTHER" id="PTHR33653">
    <property type="entry name" value="RIBONUCLEASE VAPC2"/>
    <property type="match status" value="1"/>
</dbReference>
<accession>A0A2P7STC1</accession>
<evidence type="ECO:0000256" key="7">
    <source>
        <dbReference type="ARBA" id="ARBA00038093"/>
    </source>
</evidence>
<dbReference type="GO" id="GO:0004518">
    <property type="term" value="F:nuclease activity"/>
    <property type="evidence" value="ECO:0007669"/>
    <property type="project" value="UniProtKB-KW"/>
</dbReference>
<evidence type="ECO:0000259" key="8">
    <source>
        <dbReference type="Pfam" id="PF01850"/>
    </source>
</evidence>
<comment type="caution">
    <text evidence="9">The sequence shown here is derived from an EMBL/GenBank/DDBJ whole genome shotgun (WGS) entry which is preliminary data.</text>
</comment>
<dbReference type="GO" id="GO:0046872">
    <property type="term" value="F:metal ion binding"/>
    <property type="evidence" value="ECO:0007669"/>
    <property type="project" value="UniProtKB-KW"/>
</dbReference>
<dbReference type="InterPro" id="IPR050556">
    <property type="entry name" value="Type_II_TA_system_RNase"/>
</dbReference>
<sequence length="135" mass="14831">MILVDTNVLLDLATGDPQWSAWSLSAIQAAAVDGPLHINAVIYAELSVRYSNIKEVDDFIEIAGVQLLDIPRKAAFLAAKAFSRYRISGGAKTGVLSDFFIGAHASALDIPILTRDVRRYRTYFPDLRLIAPQLN</sequence>
<dbReference type="AlphaFoldDB" id="A0A2P7STC1"/>
<dbReference type="SUPFAM" id="SSF88723">
    <property type="entry name" value="PIN domain-like"/>
    <property type="match status" value="1"/>
</dbReference>
<keyword evidence="5" id="KW-0378">Hydrolase</keyword>
<evidence type="ECO:0000256" key="3">
    <source>
        <dbReference type="ARBA" id="ARBA00022722"/>
    </source>
</evidence>
<evidence type="ECO:0000256" key="5">
    <source>
        <dbReference type="ARBA" id="ARBA00022801"/>
    </source>
</evidence>
<dbReference type="OrthoDB" id="9800524at2"/>
<dbReference type="PANTHER" id="PTHR33653:SF1">
    <property type="entry name" value="RIBONUCLEASE VAPC2"/>
    <property type="match status" value="1"/>
</dbReference>
<evidence type="ECO:0000256" key="4">
    <source>
        <dbReference type="ARBA" id="ARBA00022723"/>
    </source>
</evidence>
<keyword evidence="4" id="KW-0479">Metal-binding</keyword>
<dbReference type="EMBL" id="PXYK01000001">
    <property type="protein sequence ID" value="PSJ65739.1"/>
    <property type="molecule type" value="Genomic_DNA"/>
</dbReference>
<keyword evidence="3" id="KW-0540">Nuclease</keyword>
<keyword evidence="9" id="KW-0238">DNA-binding</keyword>
<keyword evidence="2" id="KW-1277">Toxin-antitoxin system</keyword>
<dbReference type="Gene3D" id="3.40.50.1010">
    <property type="entry name" value="5'-nuclease"/>
    <property type="match status" value="1"/>
</dbReference>
<proteinExistence type="inferred from homology"/>
<evidence type="ECO:0000256" key="1">
    <source>
        <dbReference type="ARBA" id="ARBA00001946"/>
    </source>
</evidence>
<evidence type="ECO:0000256" key="6">
    <source>
        <dbReference type="ARBA" id="ARBA00022842"/>
    </source>
</evidence>
<dbReference type="RefSeq" id="WP_106770281.1">
    <property type="nucleotide sequence ID" value="NZ_PXYK01000001.1"/>
</dbReference>
<evidence type="ECO:0000313" key="10">
    <source>
        <dbReference type="Proteomes" id="UP000241229"/>
    </source>
</evidence>
<organism evidence="9 10">
    <name type="scientific">Kumtagia ephedrae</name>
    <dbReference type="NCBI Taxonomy" id="2116701"/>
    <lineage>
        <taxon>Bacteria</taxon>
        <taxon>Pseudomonadati</taxon>
        <taxon>Pseudomonadota</taxon>
        <taxon>Alphaproteobacteria</taxon>
        <taxon>Hyphomicrobiales</taxon>
        <taxon>Phyllobacteriaceae</taxon>
        <taxon>Kumtagia</taxon>
    </lineage>
</organism>
<dbReference type="InterPro" id="IPR029060">
    <property type="entry name" value="PIN-like_dom_sf"/>
</dbReference>
<dbReference type="GO" id="GO:0003677">
    <property type="term" value="F:DNA binding"/>
    <property type="evidence" value="ECO:0007669"/>
    <property type="project" value="UniProtKB-KW"/>
</dbReference>
<protein>
    <submittedName>
        <fullName evidence="9">DNA-binding protein</fullName>
    </submittedName>
</protein>
<dbReference type="Proteomes" id="UP000241229">
    <property type="component" value="Unassembled WGS sequence"/>
</dbReference>
<keyword evidence="6" id="KW-0460">Magnesium</keyword>
<comment type="cofactor">
    <cofactor evidence="1">
        <name>Mg(2+)</name>
        <dbReference type="ChEBI" id="CHEBI:18420"/>
    </cofactor>
</comment>
<feature type="domain" description="PIN" evidence="8">
    <location>
        <begin position="2"/>
        <end position="123"/>
    </location>
</feature>
<comment type="similarity">
    <text evidence="7">Belongs to the PINc/VapC protein family.</text>
</comment>
<gene>
    <name evidence="9" type="ORF">C7I84_01045</name>
</gene>
<keyword evidence="10" id="KW-1185">Reference proteome</keyword>
<name>A0A2P7STC1_9HYPH</name>
<evidence type="ECO:0000256" key="2">
    <source>
        <dbReference type="ARBA" id="ARBA00022649"/>
    </source>
</evidence>
<dbReference type="Pfam" id="PF01850">
    <property type="entry name" value="PIN"/>
    <property type="match status" value="1"/>
</dbReference>
<dbReference type="GO" id="GO:0016787">
    <property type="term" value="F:hydrolase activity"/>
    <property type="evidence" value="ECO:0007669"/>
    <property type="project" value="UniProtKB-KW"/>
</dbReference>
<dbReference type="InterPro" id="IPR002716">
    <property type="entry name" value="PIN_dom"/>
</dbReference>
<reference evidence="9 10" key="1">
    <citation type="submission" date="2018-03" db="EMBL/GenBank/DDBJ databases">
        <title>The draft genome of Mesorhizobium sp. 6GN-30.</title>
        <authorList>
            <person name="Liu L."/>
            <person name="Li L."/>
            <person name="Wang T."/>
            <person name="Zhang X."/>
            <person name="Liang L."/>
        </authorList>
    </citation>
    <scope>NUCLEOTIDE SEQUENCE [LARGE SCALE GENOMIC DNA]</scope>
    <source>
        <strain evidence="9 10">6GN30</strain>
    </source>
</reference>